<gene>
    <name evidence="9" type="primary">rfaE2</name>
    <name evidence="9" type="ORF">FJY75_12365</name>
</gene>
<organism evidence="9 10">
    <name type="scientific">Eiseniibacteriota bacterium</name>
    <dbReference type="NCBI Taxonomy" id="2212470"/>
    <lineage>
        <taxon>Bacteria</taxon>
        <taxon>Candidatus Eiseniibacteriota</taxon>
    </lineage>
</organism>
<dbReference type="EMBL" id="VGIY01000425">
    <property type="protein sequence ID" value="MBM3318636.1"/>
    <property type="molecule type" value="Genomic_DNA"/>
</dbReference>
<dbReference type="PANTHER" id="PTHR43793:SF2">
    <property type="entry name" value="BIFUNCTIONAL PROTEIN HLDE"/>
    <property type="match status" value="1"/>
</dbReference>
<dbReference type="Proteomes" id="UP000748308">
    <property type="component" value="Unassembled WGS sequence"/>
</dbReference>
<evidence type="ECO:0000256" key="1">
    <source>
        <dbReference type="ARBA" id="ARBA00012519"/>
    </source>
</evidence>
<evidence type="ECO:0000313" key="10">
    <source>
        <dbReference type="Proteomes" id="UP000748308"/>
    </source>
</evidence>
<dbReference type="GO" id="GO:0005975">
    <property type="term" value="P:carbohydrate metabolic process"/>
    <property type="evidence" value="ECO:0007669"/>
    <property type="project" value="InterPro"/>
</dbReference>
<evidence type="ECO:0000256" key="7">
    <source>
        <dbReference type="ARBA" id="ARBA00047428"/>
    </source>
</evidence>
<dbReference type="GO" id="GO:0016773">
    <property type="term" value="F:phosphotransferase activity, alcohol group as acceptor"/>
    <property type="evidence" value="ECO:0007669"/>
    <property type="project" value="InterPro"/>
</dbReference>
<keyword evidence="6" id="KW-0119">Carbohydrate metabolism</keyword>
<evidence type="ECO:0000259" key="8">
    <source>
        <dbReference type="Pfam" id="PF01467"/>
    </source>
</evidence>
<protein>
    <recommendedName>
        <fullName evidence="1">D-glycero-beta-D-manno-heptose 1-phosphate adenylyltransferase</fullName>
        <ecNumber evidence="1">2.7.7.70</ecNumber>
    </recommendedName>
</protein>
<dbReference type="InterPro" id="IPR014729">
    <property type="entry name" value="Rossmann-like_a/b/a_fold"/>
</dbReference>
<dbReference type="AlphaFoldDB" id="A0A937XAH4"/>
<dbReference type="EC" id="2.7.7.70" evidence="1"/>
<evidence type="ECO:0000256" key="4">
    <source>
        <dbReference type="ARBA" id="ARBA00022741"/>
    </source>
</evidence>
<evidence type="ECO:0000256" key="5">
    <source>
        <dbReference type="ARBA" id="ARBA00022840"/>
    </source>
</evidence>
<reference evidence="9" key="1">
    <citation type="submission" date="2019-03" db="EMBL/GenBank/DDBJ databases">
        <title>Lake Tanganyika Metagenome-Assembled Genomes (MAGs).</title>
        <authorList>
            <person name="Tran P."/>
        </authorList>
    </citation>
    <scope>NUCLEOTIDE SEQUENCE</scope>
    <source>
        <strain evidence="9">M_DeepCast_400m_m2_100</strain>
    </source>
</reference>
<feature type="domain" description="Cytidyltransferase-like" evidence="8">
    <location>
        <begin position="29"/>
        <end position="124"/>
    </location>
</feature>
<sequence length="164" mass="17685">MSADARILDREALIEALRPRRASGERVVFTNGCFDLLHAGHVELLESAAALGDILVVGLNSDLSVRRLKGPGRPLVPQAERARLLAALRAVDRVVLFDEETPLLLIEALLPDVLVKGEDYAAEAIVGREAVEAAGGRVVRVPLLPGLSTSALVARLREKPDNRF</sequence>
<evidence type="ECO:0000256" key="6">
    <source>
        <dbReference type="ARBA" id="ARBA00023277"/>
    </source>
</evidence>
<evidence type="ECO:0000256" key="2">
    <source>
        <dbReference type="ARBA" id="ARBA00022679"/>
    </source>
</evidence>
<dbReference type="InterPro" id="IPR050385">
    <property type="entry name" value="Archaeal_FAD_synthase"/>
</dbReference>
<dbReference type="GO" id="GO:0016779">
    <property type="term" value="F:nucleotidyltransferase activity"/>
    <property type="evidence" value="ECO:0007669"/>
    <property type="project" value="UniProtKB-KW"/>
</dbReference>
<dbReference type="NCBIfam" id="TIGR00125">
    <property type="entry name" value="cyt_tran_rel"/>
    <property type="match status" value="1"/>
</dbReference>
<keyword evidence="3 9" id="KW-0548">Nucleotidyltransferase</keyword>
<keyword evidence="2" id="KW-0808">Transferase</keyword>
<dbReference type="NCBIfam" id="TIGR02199">
    <property type="entry name" value="rfaE_dom_II"/>
    <property type="match status" value="1"/>
</dbReference>
<accession>A0A937XAH4</accession>
<comment type="caution">
    <text evidence="9">The sequence shown here is derived from an EMBL/GenBank/DDBJ whole genome shotgun (WGS) entry which is preliminary data.</text>
</comment>
<keyword evidence="5" id="KW-0067">ATP-binding</keyword>
<keyword evidence="4" id="KW-0547">Nucleotide-binding</keyword>
<dbReference type="Gene3D" id="3.40.50.620">
    <property type="entry name" value="HUPs"/>
    <property type="match status" value="1"/>
</dbReference>
<dbReference type="PANTHER" id="PTHR43793">
    <property type="entry name" value="FAD SYNTHASE"/>
    <property type="match status" value="1"/>
</dbReference>
<dbReference type="GO" id="GO:0005524">
    <property type="term" value="F:ATP binding"/>
    <property type="evidence" value="ECO:0007669"/>
    <property type="project" value="UniProtKB-KW"/>
</dbReference>
<dbReference type="Pfam" id="PF01467">
    <property type="entry name" value="CTP_transf_like"/>
    <property type="match status" value="1"/>
</dbReference>
<name>A0A937XAH4_UNCEI</name>
<evidence type="ECO:0000256" key="3">
    <source>
        <dbReference type="ARBA" id="ARBA00022695"/>
    </source>
</evidence>
<comment type="catalytic activity">
    <reaction evidence="7">
        <text>D-glycero-beta-D-manno-heptose 1-phosphate + ATP + H(+) = ADP-D-glycero-beta-D-manno-heptose + diphosphate</text>
        <dbReference type="Rhea" id="RHEA:27465"/>
        <dbReference type="ChEBI" id="CHEBI:15378"/>
        <dbReference type="ChEBI" id="CHEBI:30616"/>
        <dbReference type="ChEBI" id="CHEBI:33019"/>
        <dbReference type="ChEBI" id="CHEBI:59967"/>
        <dbReference type="ChEBI" id="CHEBI:61593"/>
        <dbReference type="EC" id="2.7.7.70"/>
    </reaction>
</comment>
<dbReference type="InterPro" id="IPR004821">
    <property type="entry name" value="Cyt_trans-like"/>
</dbReference>
<dbReference type="InterPro" id="IPR011914">
    <property type="entry name" value="RfaE_dom_II"/>
</dbReference>
<evidence type="ECO:0000313" key="9">
    <source>
        <dbReference type="EMBL" id="MBM3318636.1"/>
    </source>
</evidence>
<proteinExistence type="predicted"/>
<dbReference type="SUPFAM" id="SSF52374">
    <property type="entry name" value="Nucleotidylyl transferase"/>
    <property type="match status" value="1"/>
</dbReference>